<proteinExistence type="predicted"/>
<feature type="compositionally biased region" description="Polar residues" evidence="1">
    <location>
        <begin position="188"/>
        <end position="197"/>
    </location>
</feature>
<name>A0A1B8B4J3_FUSPO</name>
<comment type="caution">
    <text evidence="2">The sequence shown here is derived from an EMBL/GenBank/DDBJ whole genome shotgun (WGS) entry which is preliminary data.</text>
</comment>
<feature type="compositionally biased region" description="Low complexity" evidence="1">
    <location>
        <begin position="161"/>
        <end position="182"/>
    </location>
</feature>
<accession>A0A1B8B4J3</accession>
<feature type="region of interest" description="Disordered" evidence="1">
    <location>
        <begin position="1"/>
        <end position="70"/>
    </location>
</feature>
<gene>
    <name evidence="2" type="ORF">FPOA_01571</name>
</gene>
<dbReference type="EMBL" id="LYXU01000001">
    <property type="protein sequence ID" value="OBS27629.1"/>
    <property type="molecule type" value="Genomic_DNA"/>
</dbReference>
<dbReference type="Proteomes" id="UP000091967">
    <property type="component" value="Unassembled WGS sequence"/>
</dbReference>
<evidence type="ECO:0000256" key="1">
    <source>
        <dbReference type="SAM" id="MobiDB-lite"/>
    </source>
</evidence>
<evidence type="ECO:0000313" key="3">
    <source>
        <dbReference type="Proteomes" id="UP000091967"/>
    </source>
</evidence>
<dbReference type="AlphaFoldDB" id="A0A1B8B4J3"/>
<protein>
    <submittedName>
        <fullName evidence="2">Uncharacterized protein</fullName>
    </submittedName>
</protein>
<feature type="region of interest" description="Disordered" evidence="1">
    <location>
        <begin position="161"/>
        <end position="198"/>
    </location>
</feature>
<feature type="compositionally biased region" description="Polar residues" evidence="1">
    <location>
        <begin position="1"/>
        <end position="11"/>
    </location>
</feature>
<reference evidence="2 3" key="1">
    <citation type="submission" date="2016-06" db="EMBL/GenBank/DDBJ databases">
        <title>Living apart together: crosstalk between the core and supernumerary genomes in a fungal plant pathogen.</title>
        <authorList>
            <person name="Vanheule A."/>
            <person name="Audenaert K."/>
            <person name="Warris S."/>
            <person name="Van De Geest H."/>
            <person name="Schijlen E."/>
            <person name="Hofte M."/>
            <person name="De Saeger S."/>
            <person name="Haesaert G."/>
            <person name="Waalwijk C."/>
            <person name="Van Der Lee T."/>
        </authorList>
    </citation>
    <scope>NUCLEOTIDE SEQUENCE [LARGE SCALE GENOMIC DNA]</scope>
    <source>
        <strain evidence="2 3">2516</strain>
    </source>
</reference>
<feature type="compositionally biased region" description="Low complexity" evidence="1">
    <location>
        <begin position="28"/>
        <end position="42"/>
    </location>
</feature>
<keyword evidence="3" id="KW-1185">Reference proteome</keyword>
<sequence>MPSTRSSSEFSTIHVALPQHSQSDYIPGSMSDESGSGESGLNDKSDEDEVDDNDKSLPKKRARRAPVKGTPRKDPCLICLVKMVEQGPGFLCCSQDSPLASNCYACALSRRRCDKVPAPAISPGQRLQEAAVLVYNGQTVNNWNQLVAQFKQAIEGRAAPQAAAPQAAAPQTAAPQTAAPQAGPGSLSFGQTTTRANPQRLPHDAIVTPTVPRLVDPDCQAQLLQEARAHNHKLDIIIQLLQRSLQIQESGFTTVSDGITQANEGIKRLTAITCQLGDVSNQQTMELRQMHNEMRRVNGNADLPSFAP</sequence>
<evidence type="ECO:0000313" key="2">
    <source>
        <dbReference type="EMBL" id="OBS27629.1"/>
    </source>
</evidence>
<organism evidence="2 3">
    <name type="scientific">Fusarium poae</name>
    <dbReference type="NCBI Taxonomy" id="36050"/>
    <lineage>
        <taxon>Eukaryota</taxon>
        <taxon>Fungi</taxon>
        <taxon>Dikarya</taxon>
        <taxon>Ascomycota</taxon>
        <taxon>Pezizomycotina</taxon>
        <taxon>Sordariomycetes</taxon>
        <taxon>Hypocreomycetidae</taxon>
        <taxon>Hypocreales</taxon>
        <taxon>Nectriaceae</taxon>
        <taxon>Fusarium</taxon>
    </lineage>
</organism>